<dbReference type="AlphaFoldDB" id="C4JJZ6"/>
<evidence type="ECO:0000313" key="2">
    <source>
        <dbReference type="Proteomes" id="UP000002058"/>
    </source>
</evidence>
<dbReference type="VEuPathDB" id="FungiDB:UREG_01953"/>
<evidence type="ECO:0008006" key="3">
    <source>
        <dbReference type="Google" id="ProtNLM"/>
    </source>
</evidence>
<gene>
    <name evidence="1" type="ORF">UREG_01953</name>
</gene>
<proteinExistence type="predicted"/>
<sequence>METFPPSYEHATARDVWVIVALKTLKRSRCWVRELTHTLRIPPALSEVFDGPKKTWLLELLEFLPRLQSLIVSGLPCFDHSSLVCLDHAGTPAPKYDLRLLLADWGPNTTSRGLINALWRFPQLVYLDLSYTAAARDGRVLAAFSQLRSLQVLKLRGIGFGDSGLQVLADAIGMRVRFLDIRNNSLNDSALEFLIQDHLLTPEEHVNWSESVERYQFEWRLLTTPFGNVLTSNSFKSNRLDEHFARQLAMPLDGRSSLDDIPRIGITHLYIGENNLTLEGLAKILQSGRLCVFDGGTVAPARKEERKGDIKPASLPGVEKLIATLSQPIARNLTYLRIHHAIVTGSAQARDDAPNAPEAMPANPLLSSAQQRNNLIKCLIARRPKITALPGHNDSDINIISFHPSSCPNLETLVLTGLPSTVFASSPILESLKRFISACADEALLSSLQARSDYSLPPAWNRTEAENQRSKSIFALKLLVLEIAPLSKKEKLGSWIPSSYHSPAHLKSSTGDRDSENLWTAAMHDFSFFGREDDELVDIERDSEDDSHPVTGTLPKSQTADSLSIISKGHAKTDTPHISTNPPEKQIDLVAALASFRKEKRMEYNELFCSIQRKEELMDKTPGQPSSSTGSAIPIYVEGHWDGEVRIVRN</sequence>
<accession>C4JJZ6</accession>
<organism evidence="1 2">
    <name type="scientific">Uncinocarpus reesii (strain UAMH 1704)</name>
    <dbReference type="NCBI Taxonomy" id="336963"/>
    <lineage>
        <taxon>Eukaryota</taxon>
        <taxon>Fungi</taxon>
        <taxon>Dikarya</taxon>
        <taxon>Ascomycota</taxon>
        <taxon>Pezizomycotina</taxon>
        <taxon>Eurotiomycetes</taxon>
        <taxon>Eurotiomycetidae</taxon>
        <taxon>Onygenales</taxon>
        <taxon>Onygenaceae</taxon>
        <taxon>Uncinocarpus</taxon>
    </lineage>
</organism>
<dbReference type="Gene3D" id="3.80.10.10">
    <property type="entry name" value="Ribonuclease Inhibitor"/>
    <property type="match status" value="1"/>
</dbReference>
<dbReference type="STRING" id="336963.C4JJZ6"/>
<dbReference type="HOGENOM" id="CLU_016204_0_0_1"/>
<name>C4JJZ6_UNCRE</name>
<protein>
    <recommendedName>
        <fullName evidence="3">Leucine Rich Repeat domain protein</fullName>
    </recommendedName>
</protein>
<evidence type="ECO:0000313" key="1">
    <source>
        <dbReference type="EMBL" id="EEP77104.1"/>
    </source>
</evidence>
<dbReference type="GeneID" id="8441715"/>
<dbReference type="OMA" id="PSHIPHM"/>
<dbReference type="eggNOG" id="ENOG502S6PB">
    <property type="taxonomic scope" value="Eukaryota"/>
</dbReference>
<reference evidence="2" key="1">
    <citation type="journal article" date="2009" name="Genome Res.">
        <title>Comparative genomic analyses of the human fungal pathogens Coccidioides and their relatives.</title>
        <authorList>
            <person name="Sharpton T.J."/>
            <person name="Stajich J.E."/>
            <person name="Rounsley S.D."/>
            <person name="Gardner M.J."/>
            <person name="Wortman J.R."/>
            <person name="Jordar V.S."/>
            <person name="Maiti R."/>
            <person name="Kodira C.D."/>
            <person name="Neafsey D.E."/>
            <person name="Zeng Q."/>
            <person name="Hung C.-Y."/>
            <person name="McMahan C."/>
            <person name="Muszewska A."/>
            <person name="Grynberg M."/>
            <person name="Mandel M.A."/>
            <person name="Kellner E.M."/>
            <person name="Barker B.M."/>
            <person name="Galgiani J.N."/>
            <person name="Orbach M.J."/>
            <person name="Kirkland T.N."/>
            <person name="Cole G.T."/>
            <person name="Henn M.R."/>
            <person name="Birren B.W."/>
            <person name="Taylor J.W."/>
        </authorList>
    </citation>
    <scope>NUCLEOTIDE SEQUENCE [LARGE SCALE GENOMIC DNA]</scope>
    <source>
        <strain evidence="2">UAMH 1704</strain>
    </source>
</reference>
<dbReference type="Proteomes" id="UP000002058">
    <property type="component" value="Unassembled WGS sequence"/>
</dbReference>
<dbReference type="InParanoid" id="C4JJZ6"/>
<dbReference type="EMBL" id="CH476615">
    <property type="protein sequence ID" value="EEP77104.1"/>
    <property type="molecule type" value="Genomic_DNA"/>
</dbReference>
<dbReference type="OrthoDB" id="408631at2759"/>
<dbReference type="SUPFAM" id="SSF52047">
    <property type="entry name" value="RNI-like"/>
    <property type="match status" value="1"/>
</dbReference>
<dbReference type="InterPro" id="IPR032675">
    <property type="entry name" value="LRR_dom_sf"/>
</dbReference>
<dbReference type="KEGG" id="ure:UREG_01953"/>
<dbReference type="RefSeq" id="XP_002542437.1">
    <property type="nucleotide sequence ID" value="XM_002542391.1"/>
</dbReference>
<keyword evidence="2" id="KW-1185">Reference proteome</keyword>